<dbReference type="EMBL" id="WHJG01000021">
    <property type="protein sequence ID" value="NHZ81427.1"/>
    <property type="molecule type" value="Genomic_DNA"/>
</dbReference>
<dbReference type="CDD" id="cd05121">
    <property type="entry name" value="ABC1_ADCK3-like"/>
    <property type="match status" value="1"/>
</dbReference>
<dbReference type="InterPro" id="IPR011009">
    <property type="entry name" value="Kinase-like_dom_sf"/>
</dbReference>
<comment type="caution">
    <text evidence="4">The sequence shown here is derived from an EMBL/GenBank/DDBJ whole genome shotgun (WGS) entry which is preliminary data.</text>
</comment>
<proteinExistence type="inferred from homology"/>
<sequence>MDCGDRRRHAGLQHHTQHSPPPRTGRPCSPGRRLKTLDPRLIPSTLLSRGQQAPVEVRPLETASLARTLGLVARLLGWICSLILYRVRGRPLGLAMAVEIRSIIEDMGGLWVKTGQLLSLRTDLLSPEFSRELSRLQYAAVGFPFAIARRCIEDELGQPLEVVFSHFDEHPVAAASICQVHRATLRSTGQSVAVKVQRPGIDKRFARDLFLLRILLKSMRYMPGMGFFTWDEMLWETTQIFREEVDYRYEASNTLRLRKSLRAHKVYVPQVFDCSTRRLLVLEWVPGVLMSSFLEMGREDPEALNLWCRENHVDAGKVGEKLFLTFFRQLFEDNLFHGDLHPGNILLLRDSRLALIDFGSAGTNDATLLEYYKMSMKGVGEQDFPMAVDYLFLLSDRLPPIDIEAVKAKVVRTYQAWSERAEHSELPYYEKSIGNMGLEAGNVLIENQIVLSWSFMKISRTWATLDASLAALLPEVNYMKLVSTYFKGAQKRAVGHLCERGVLTLVEKMHAASAEAQMQLEEMGSKMFRLRAQMSRGEYFVDKIVGLVTRTAQVITAAVLFAFGVIEYEFEYAGNATMAHLIDVIPDVVHENRAFTLAALALLMYCGSRLRAALRGPGR</sequence>
<evidence type="ECO:0000313" key="4">
    <source>
        <dbReference type="EMBL" id="NHZ81427.1"/>
    </source>
</evidence>
<dbReference type="PROSITE" id="PS50011">
    <property type="entry name" value="PROTEIN_KINASE_DOM"/>
    <property type="match status" value="1"/>
</dbReference>
<feature type="compositionally biased region" description="Basic residues" evidence="2">
    <location>
        <begin position="1"/>
        <end position="17"/>
    </location>
</feature>
<dbReference type="SUPFAM" id="SSF56112">
    <property type="entry name" value="Protein kinase-like (PK-like)"/>
    <property type="match status" value="1"/>
</dbReference>
<dbReference type="InterPro" id="IPR004147">
    <property type="entry name" value="ABC1_dom"/>
</dbReference>
<dbReference type="Gene3D" id="1.10.510.10">
    <property type="entry name" value="Transferase(Phosphotransferase) domain 1"/>
    <property type="match status" value="1"/>
</dbReference>
<evidence type="ECO:0000313" key="5">
    <source>
        <dbReference type="Proteomes" id="UP000621455"/>
    </source>
</evidence>
<protein>
    <submittedName>
        <fullName evidence="4">Phosphotransferase</fullName>
    </submittedName>
</protein>
<name>A0ABX0NFR0_9BURK</name>
<feature type="domain" description="Protein kinase" evidence="3">
    <location>
        <begin position="166"/>
        <end position="529"/>
    </location>
</feature>
<organism evidence="4 5">
    <name type="scientific">Massilia frigida</name>
    <dbReference type="NCBI Taxonomy" id="2609281"/>
    <lineage>
        <taxon>Bacteria</taxon>
        <taxon>Pseudomonadati</taxon>
        <taxon>Pseudomonadota</taxon>
        <taxon>Betaproteobacteria</taxon>
        <taxon>Burkholderiales</taxon>
        <taxon>Oxalobacteraceae</taxon>
        <taxon>Telluria group</taxon>
        <taxon>Massilia</taxon>
    </lineage>
</organism>
<dbReference type="InterPro" id="IPR050154">
    <property type="entry name" value="UbiB_kinase"/>
</dbReference>
<evidence type="ECO:0000256" key="2">
    <source>
        <dbReference type="SAM" id="MobiDB-lite"/>
    </source>
</evidence>
<dbReference type="Proteomes" id="UP000621455">
    <property type="component" value="Unassembled WGS sequence"/>
</dbReference>
<evidence type="ECO:0000256" key="1">
    <source>
        <dbReference type="ARBA" id="ARBA00009670"/>
    </source>
</evidence>
<reference evidence="4 5" key="1">
    <citation type="submission" date="2019-10" db="EMBL/GenBank/DDBJ databases">
        <title>Taxonomy of Antarctic Massilia spp.: description of Massilia rubra sp. nov., Massilia aquatica sp. nov., Massilia mucilaginosa sp. nov., Massilia frigida sp. nov. isolated from streams, lakes and regoliths.</title>
        <authorList>
            <person name="Holochova P."/>
            <person name="Sedlacek I."/>
            <person name="Kralova S."/>
            <person name="Maslanova I."/>
            <person name="Busse H.-J."/>
            <person name="Stankova E."/>
            <person name="Vrbovska V."/>
            <person name="Kovarovic V."/>
            <person name="Bartak M."/>
            <person name="Svec P."/>
            <person name="Pantucek R."/>
        </authorList>
    </citation>
    <scope>NUCLEOTIDE SEQUENCE [LARGE SCALE GENOMIC DNA]</scope>
    <source>
        <strain evidence="4 5">CCM 8695</strain>
    </source>
</reference>
<dbReference type="PANTHER" id="PTHR10566">
    <property type="entry name" value="CHAPERONE-ACTIVITY OF BC1 COMPLEX CABC1 -RELATED"/>
    <property type="match status" value="1"/>
</dbReference>
<dbReference type="Pfam" id="PF03109">
    <property type="entry name" value="ABC1"/>
    <property type="match status" value="1"/>
</dbReference>
<keyword evidence="5" id="KW-1185">Reference proteome</keyword>
<accession>A0ABX0NFR0</accession>
<evidence type="ECO:0000259" key="3">
    <source>
        <dbReference type="PROSITE" id="PS50011"/>
    </source>
</evidence>
<comment type="similarity">
    <text evidence="1">Belongs to the protein kinase superfamily. ADCK protein kinase family.</text>
</comment>
<dbReference type="InterPro" id="IPR000719">
    <property type="entry name" value="Prot_kinase_dom"/>
</dbReference>
<gene>
    <name evidence="4" type="ORF">F2P44_19415</name>
</gene>
<feature type="region of interest" description="Disordered" evidence="2">
    <location>
        <begin position="1"/>
        <end position="34"/>
    </location>
</feature>
<dbReference type="PANTHER" id="PTHR10566:SF113">
    <property type="entry name" value="PROTEIN ACTIVITY OF BC1 COMPLEX KINASE 7, CHLOROPLASTIC"/>
    <property type="match status" value="1"/>
</dbReference>